<name>A0A2T5JQ13_9RHOB</name>
<gene>
    <name evidence="2" type="ORF">C8J28_13112</name>
</gene>
<protein>
    <submittedName>
        <fullName evidence="2">GIY-YIG catalytic domain-containing protein</fullName>
    </submittedName>
</protein>
<dbReference type="InterPro" id="IPR035901">
    <property type="entry name" value="GIY-YIG_endonuc_sf"/>
</dbReference>
<dbReference type="EMBL" id="QAOT01000031">
    <property type="protein sequence ID" value="PTR09901.1"/>
    <property type="molecule type" value="Genomic_DNA"/>
</dbReference>
<keyword evidence="3" id="KW-1185">Reference proteome</keyword>
<dbReference type="Gene3D" id="3.40.1440.10">
    <property type="entry name" value="GIY-YIG endonuclease"/>
    <property type="match status" value="1"/>
</dbReference>
<sequence>MKARLTGAGRISLRSPASADRSPQPCTSRRVSWAVVDGISTDLQAFYEALEGQTQPGVAYRVFWKRVRTLEGRLLELEAGIGRKVALTRELLTMAALSCPVEWRHGWGASRLSPLEHEGRVYPTRLAFVHAAGRMADRKMIVARLKRGVSPGAALEPRIDPARGGFVYLIRHLTSGRGYVGASTTTLDLRWDAHCRQARMGSTKRFHLAIREYGEGAFSRDILRDGIRGEALLADIERSLIAQLGTLWPQGFNANRGGATSRGRTRPCFHEGEEFASAEERNKILGERHGVPAYVIANRLRSGLDLRGPSRKRHAEHLGNAVWQRQWLGILRRADRGEFHVHDPWRTALGWLMDIRPGEHEGLELVRLDPTGPFAPGNVAWVTEAEKIERVHGKDTACFDRRYPSIRALAAAFDIGESTLKHRLFVQKMTREEAVTKKKGTTLAKQIVMDGVCYPSLHKAAEAYARRRGTSYEKARYMVRKLAASG</sequence>
<organism evidence="2 3">
    <name type="scientific">Cereibacter azotoformans</name>
    <dbReference type="NCBI Taxonomy" id="43057"/>
    <lineage>
        <taxon>Bacteria</taxon>
        <taxon>Pseudomonadati</taxon>
        <taxon>Pseudomonadota</taxon>
        <taxon>Alphaproteobacteria</taxon>
        <taxon>Rhodobacterales</taxon>
        <taxon>Paracoccaceae</taxon>
        <taxon>Cereibacter</taxon>
    </lineage>
</organism>
<evidence type="ECO:0000259" key="1">
    <source>
        <dbReference type="PROSITE" id="PS50164"/>
    </source>
</evidence>
<dbReference type="Pfam" id="PF01541">
    <property type="entry name" value="GIY-YIG"/>
    <property type="match status" value="1"/>
</dbReference>
<feature type="domain" description="GIY-YIG" evidence="1">
    <location>
        <begin position="163"/>
        <end position="254"/>
    </location>
</feature>
<dbReference type="InterPro" id="IPR000305">
    <property type="entry name" value="GIY-YIG_endonuc"/>
</dbReference>
<evidence type="ECO:0000313" key="3">
    <source>
        <dbReference type="Proteomes" id="UP000244060"/>
    </source>
</evidence>
<dbReference type="Proteomes" id="UP000244060">
    <property type="component" value="Unassembled WGS sequence"/>
</dbReference>
<reference evidence="2 3" key="1">
    <citation type="submission" date="2018-04" db="EMBL/GenBank/DDBJ databases">
        <title>Genomic Encyclopedia of Type Strains, Phase III (KMG-III): the genomes of soil and plant-associated and newly described type strains.</title>
        <authorList>
            <person name="Whitman W."/>
        </authorList>
    </citation>
    <scope>NUCLEOTIDE SEQUENCE [LARGE SCALE GENOMIC DNA]</scope>
    <source>
        <strain evidence="2 3">KA25</strain>
    </source>
</reference>
<comment type="caution">
    <text evidence="2">The sequence shown here is derived from an EMBL/GenBank/DDBJ whole genome shotgun (WGS) entry which is preliminary data.</text>
</comment>
<dbReference type="SMART" id="SM00465">
    <property type="entry name" value="GIYc"/>
    <property type="match status" value="1"/>
</dbReference>
<dbReference type="CDD" id="cd10443">
    <property type="entry name" value="GIY-YIG_HE_Tlr8p_PBC-V_like"/>
    <property type="match status" value="1"/>
</dbReference>
<dbReference type="AlphaFoldDB" id="A0A2T5JQ13"/>
<evidence type="ECO:0000313" key="2">
    <source>
        <dbReference type="EMBL" id="PTR09901.1"/>
    </source>
</evidence>
<dbReference type="SUPFAM" id="SSF82771">
    <property type="entry name" value="GIY-YIG endonuclease"/>
    <property type="match status" value="1"/>
</dbReference>
<dbReference type="PROSITE" id="PS50164">
    <property type="entry name" value="GIY_YIG"/>
    <property type="match status" value="1"/>
</dbReference>
<accession>A0A2T5JQ13</accession>
<proteinExistence type="predicted"/>